<sequence>MLPAIRKNRDALVVANGFSCQTQISDSGSANALHLGQVMAMANASADIGSVTPPGRPAPDSRARATRVAVPTAALGAAAVGGAALARKFWTARRAC</sequence>
<accession>A0A498PWC1</accession>
<proteinExistence type="predicted"/>
<evidence type="ECO:0000313" key="2">
    <source>
        <dbReference type="Proteomes" id="UP000267289"/>
    </source>
</evidence>
<dbReference type="Proteomes" id="UP000267289">
    <property type="component" value="Unassembled WGS sequence"/>
</dbReference>
<organism evidence="1 2">
    <name type="scientific">Mycobacterium innocens</name>
    <dbReference type="NCBI Taxonomy" id="2341083"/>
    <lineage>
        <taxon>Bacteria</taxon>
        <taxon>Bacillati</taxon>
        <taxon>Actinomycetota</taxon>
        <taxon>Actinomycetes</taxon>
        <taxon>Mycobacteriales</taxon>
        <taxon>Mycobacteriaceae</taxon>
        <taxon>Mycobacterium</taxon>
    </lineage>
</organism>
<reference evidence="1 2" key="1">
    <citation type="submission" date="2018-09" db="EMBL/GenBank/DDBJ databases">
        <authorList>
            <person name="Tagini F."/>
        </authorList>
    </citation>
    <scope>NUCLEOTIDE SEQUENCE [LARGE SCALE GENOMIC DNA]</scope>
    <source>
        <strain evidence="1 2">MK13</strain>
    </source>
</reference>
<evidence type="ECO:0000313" key="1">
    <source>
        <dbReference type="EMBL" id="VBA35922.1"/>
    </source>
</evidence>
<keyword evidence="2" id="KW-1185">Reference proteome</keyword>
<name>A0A498PWC1_9MYCO</name>
<protein>
    <submittedName>
        <fullName evidence="1">Uncharacterized protein</fullName>
    </submittedName>
</protein>
<gene>
    <name evidence="1" type="ORF">LAUMK13_00941</name>
</gene>
<dbReference type="EMBL" id="UPHQ01000037">
    <property type="protein sequence ID" value="VBA35922.1"/>
    <property type="molecule type" value="Genomic_DNA"/>
</dbReference>
<dbReference type="AlphaFoldDB" id="A0A498PWC1"/>